<evidence type="ECO:0000313" key="2">
    <source>
        <dbReference type="EMBL" id="AZA47259.1"/>
    </source>
</evidence>
<accession>A0A3G6NLL8</accession>
<proteinExistence type="predicted"/>
<dbReference type="KEGG" id="ccau:EG346_03255"/>
<evidence type="ECO:0000256" key="1">
    <source>
        <dbReference type="SAM" id="Phobius"/>
    </source>
</evidence>
<sequence>MKNMYYLIFILLLGVFCCEYDILYMFKLFIKIFILQKYFNNFIDILIGRLFSFEFSRKIKNRIKEQKKPEKKSPVSYFKYKGIFSSPCRCILSNSKGR</sequence>
<keyword evidence="1" id="KW-0812">Transmembrane</keyword>
<reference evidence="3" key="1">
    <citation type="submission" date="2018-11" db="EMBL/GenBank/DDBJ databases">
        <title>Proposal to divide the Flavobacteriaceae and reorganize its genera based on Amino Acid Identity values calculated from whole genome sequences.</title>
        <authorList>
            <person name="Nicholson A.C."/>
            <person name="Gulvik C.A."/>
            <person name="Whitney A.M."/>
            <person name="Humrighouse B.W."/>
            <person name="Bell M."/>
            <person name="Holmes B."/>
            <person name="Steigerwalt A.G."/>
            <person name="Villarma A."/>
            <person name="Sheth M."/>
            <person name="Batra D."/>
            <person name="Pryor J."/>
            <person name="Bernardet J.-F."/>
            <person name="Hugo C."/>
            <person name="Kampfer P."/>
            <person name="Newman J."/>
            <person name="McQuiston J.R."/>
        </authorList>
    </citation>
    <scope>NUCLEOTIDE SEQUENCE [LARGE SCALE GENOMIC DNA]</scope>
    <source>
        <strain evidence="3">G0188</strain>
    </source>
</reference>
<keyword evidence="1" id="KW-0472">Membrane</keyword>
<name>A0A3G6NLL8_CHRCU</name>
<feature type="transmembrane region" description="Helical" evidence="1">
    <location>
        <begin position="6"/>
        <end position="26"/>
    </location>
</feature>
<organism evidence="2 3">
    <name type="scientific">Chryseobacterium carnipullorum</name>
    <dbReference type="NCBI Taxonomy" id="1124835"/>
    <lineage>
        <taxon>Bacteria</taxon>
        <taxon>Pseudomonadati</taxon>
        <taxon>Bacteroidota</taxon>
        <taxon>Flavobacteriia</taxon>
        <taxon>Flavobacteriales</taxon>
        <taxon>Weeksellaceae</taxon>
        <taxon>Chryseobacterium group</taxon>
        <taxon>Chryseobacterium</taxon>
    </lineage>
</organism>
<evidence type="ECO:0000313" key="3">
    <source>
        <dbReference type="Proteomes" id="UP000273270"/>
    </source>
</evidence>
<keyword evidence="3" id="KW-1185">Reference proteome</keyword>
<dbReference type="Proteomes" id="UP000273270">
    <property type="component" value="Chromosome"/>
</dbReference>
<gene>
    <name evidence="2" type="ORF">EG346_03255</name>
</gene>
<protein>
    <submittedName>
        <fullName evidence="2">Uncharacterized protein</fullName>
    </submittedName>
</protein>
<dbReference type="EMBL" id="CP033920">
    <property type="protein sequence ID" value="AZA47259.1"/>
    <property type="molecule type" value="Genomic_DNA"/>
</dbReference>
<dbReference type="AlphaFoldDB" id="A0A3G6NLL8"/>
<keyword evidence="1" id="KW-1133">Transmembrane helix</keyword>